<feature type="transmembrane region" description="Helical" evidence="1">
    <location>
        <begin position="20"/>
        <end position="41"/>
    </location>
</feature>
<keyword evidence="1" id="KW-1133">Transmembrane helix</keyword>
<accession>A0A336MNR8</accession>
<sequence length="93" mass="10781">MTFDEFGYLNMNEAPTIEDFILLCGTITAFLAFILWCCFPLNQKEAKSQQFSNCNTNRRLQNQKGSSSSVSSSYQHPKHYYSIKNDSYYYCST</sequence>
<dbReference type="AlphaFoldDB" id="A0A336MNR8"/>
<proteinExistence type="predicted"/>
<keyword evidence="1" id="KW-0472">Membrane</keyword>
<gene>
    <name evidence="2" type="primary">CSON014684</name>
</gene>
<organism evidence="2">
    <name type="scientific">Culicoides sonorensis</name>
    <name type="common">Biting midge</name>
    <dbReference type="NCBI Taxonomy" id="179676"/>
    <lineage>
        <taxon>Eukaryota</taxon>
        <taxon>Metazoa</taxon>
        <taxon>Ecdysozoa</taxon>
        <taxon>Arthropoda</taxon>
        <taxon>Hexapoda</taxon>
        <taxon>Insecta</taxon>
        <taxon>Pterygota</taxon>
        <taxon>Neoptera</taxon>
        <taxon>Endopterygota</taxon>
        <taxon>Diptera</taxon>
        <taxon>Nematocera</taxon>
        <taxon>Chironomoidea</taxon>
        <taxon>Ceratopogonidae</taxon>
        <taxon>Ceratopogoninae</taxon>
        <taxon>Culicoides</taxon>
        <taxon>Monoculicoides</taxon>
    </lineage>
</organism>
<evidence type="ECO:0000256" key="1">
    <source>
        <dbReference type="SAM" id="Phobius"/>
    </source>
</evidence>
<dbReference type="EMBL" id="UFQT01000848">
    <property type="protein sequence ID" value="SSX27628.1"/>
    <property type="molecule type" value="Genomic_DNA"/>
</dbReference>
<keyword evidence="1" id="KW-0812">Transmembrane</keyword>
<reference evidence="2" key="1">
    <citation type="submission" date="2018-07" db="EMBL/GenBank/DDBJ databases">
        <authorList>
            <person name="Quirk P.G."/>
            <person name="Krulwich T.A."/>
        </authorList>
    </citation>
    <scope>NUCLEOTIDE SEQUENCE</scope>
</reference>
<name>A0A336MNR8_CULSO</name>
<evidence type="ECO:0000313" key="2">
    <source>
        <dbReference type="EMBL" id="SSX27628.1"/>
    </source>
</evidence>
<dbReference type="VEuPathDB" id="VectorBase:CSON014684"/>
<protein>
    <submittedName>
        <fullName evidence="2">CSON014684 protein</fullName>
    </submittedName>
</protein>